<dbReference type="Gene3D" id="1.10.8.60">
    <property type="match status" value="1"/>
</dbReference>
<name>A0AA49Q8A1_9BACT</name>
<comment type="function">
    <text evidence="1">Plays an essential role in the initiation and regulation of chromosomal replication. ATP-DnaA binds to the origin of replication (oriC) to initiate formation of the DNA replication initiation complex once per cell cycle. Binds the DnaA box (a 9 base pair repeat at the origin) and separates the double-stranded (ds)DNA. Forms a right-handed helical filament on oriC DNA; dsDNA binds to the exterior of the filament while single-stranded (ss)DNA is stabiized in the filament's interior. The ATP-DnaA-oriC complex binds and stabilizes one strand of the AT-rich DNA unwinding element (DUE), permitting loading of DNA polymerase. After initiation quickly degrades to an ADP-DnaA complex that is not apt for DNA replication. Binds acidic phospholipids.</text>
</comment>
<keyword evidence="6" id="KW-1185">Reference proteome</keyword>
<dbReference type="EMBL" id="CP130613">
    <property type="protein sequence ID" value="WKW14895.1"/>
    <property type="molecule type" value="Genomic_DNA"/>
</dbReference>
<dbReference type="Proteomes" id="UP001229955">
    <property type="component" value="Chromosome"/>
</dbReference>
<evidence type="ECO:0000313" key="4">
    <source>
        <dbReference type="EMBL" id="WKW11986.1"/>
    </source>
</evidence>
<dbReference type="PANTHER" id="PTHR30050:SF2">
    <property type="entry name" value="CHROMOSOMAL REPLICATION INITIATOR PROTEIN DNAA"/>
    <property type="match status" value="1"/>
</dbReference>
<dbReference type="GO" id="GO:0003688">
    <property type="term" value="F:DNA replication origin binding"/>
    <property type="evidence" value="ECO:0007669"/>
    <property type="project" value="TreeGrafter"/>
</dbReference>
<evidence type="ECO:0000313" key="5">
    <source>
        <dbReference type="EMBL" id="WKW14895.1"/>
    </source>
</evidence>
<reference evidence="5" key="1">
    <citation type="submission" date="2023-07" db="EMBL/GenBank/DDBJ databases">
        <authorList>
            <person name="Haufschild T."/>
            <person name="Kallscheuer N."/>
            <person name="Hammer J."/>
            <person name="Kohn T."/>
            <person name="Kabuu M."/>
            <person name="Jogler M."/>
            <person name="Wohfarth N."/>
            <person name="Heuer A."/>
            <person name="Rohde M."/>
            <person name="van Teeseling M.C.F."/>
            <person name="Jogler C."/>
        </authorList>
    </citation>
    <scope>NUCLEOTIDE SEQUENCE</scope>
    <source>
        <strain evidence="4">Strain 138</strain>
        <strain evidence="5">Strain 318</strain>
    </source>
</reference>
<feature type="domain" description="AAA+ ATPase" evidence="3">
    <location>
        <begin position="35"/>
        <end position="169"/>
    </location>
</feature>
<dbReference type="CDD" id="cd00009">
    <property type="entry name" value="AAA"/>
    <property type="match status" value="2"/>
</dbReference>
<dbReference type="PANTHER" id="PTHR30050">
    <property type="entry name" value="CHROMOSOMAL REPLICATION INITIATOR PROTEIN DNAA"/>
    <property type="match status" value="1"/>
</dbReference>
<evidence type="ECO:0000313" key="6">
    <source>
        <dbReference type="Proteomes" id="UP001229955"/>
    </source>
</evidence>
<evidence type="ECO:0000259" key="3">
    <source>
        <dbReference type="SMART" id="SM00382"/>
    </source>
</evidence>
<organism evidence="5 6">
    <name type="scientific">Pseudogemmatithrix spongiicola</name>
    <dbReference type="NCBI Taxonomy" id="3062599"/>
    <lineage>
        <taxon>Bacteria</taxon>
        <taxon>Pseudomonadati</taxon>
        <taxon>Gemmatimonadota</taxon>
        <taxon>Gemmatimonadia</taxon>
        <taxon>Gemmatimonadales</taxon>
        <taxon>Gemmatimonadaceae</taxon>
        <taxon>Pseudogemmatithrix</taxon>
    </lineage>
</organism>
<dbReference type="RefSeq" id="WP_367887664.1">
    <property type="nucleotide sequence ID" value="NZ_CP130612.1"/>
</dbReference>
<evidence type="ECO:0000256" key="2">
    <source>
        <dbReference type="RuleBase" id="RU004227"/>
    </source>
</evidence>
<gene>
    <name evidence="4" type="ORF">Strain138_001257</name>
    <name evidence="5" type="ORF">Strain318_001257</name>
</gene>
<dbReference type="InterPro" id="IPR020591">
    <property type="entry name" value="Chromosome_initiator_DnaA-like"/>
</dbReference>
<dbReference type="SUPFAM" id="SSF52540">
    <property type="entry name" value="P-loop containing nucleoside triphosphate hydrolases"/>
    <property type="match status" value="2"/>
</dbReference>
<dbReference type="SMART" id="SM00382">
    <property type="entry name" value="AAA"/>
    <property type="match status" value="2"/>
</dbReference>
<keyword evidence="1" id="KW-0547">Nucleotide-binding</keyword>
<dbReference type="InterPro" id="IPR013317">
    <property type="entry name" value="DnaA_dom"/>
</dbReference>
<dbReference type="KEGG" id="pspc:Strain318_001257"/>
<evidence type="ECO:0000256" key="1">
    <source>
        <dbReference type="RuleBase" id="RU000577"/>
    </source>
</evidence>
<dbReference type="InterPro" id="IPR003593">
    <property type="entry name" value="AAA+_ATPase"/>
</dbReference>
<dbReference type="InterPro" id="IPR027417">
    <property type="entry name" value="P-loop_NTPase"/>
</dbReference>
<proteinExistence type="inferred from homology"/>
<feature type="domain" description="AAA+ ATPase" evidence="3">
    <location>
        <begin position="385"/>
        <end position="514"/>
    </location>
</feature>
<comment type="similarity">
    <text evidence="2">Belongs to the DnaA family.</text>
</comment>
<keyword evidence="1" id="KW-0067">ATP-binding</keyword>
<protein>
    <recommendedName>
        <fullName evidence="1">Chromosomal replication initiator protein DnaA</fullName>
    </recommendedName>
</protein>
<keyword evidence="1" id="KW-0238">DNA-binding</keyword>
<dbReference type="PRINTS" id="PR00051">
    <property type="entry name" value="DNAA"/>
</dbReference>
<dbReference type="GO" id="GO:0006270">
    <property type="term" value="P:DNA replication initiation"/>
    <property type="evidence" value="ECO:0007669"/>
    <property type="project" value="TreeGrafter"/>
</dbReference>
<accession>A0AA49Q8A1</accession>
<dbReference type="AlphaFoldDB" id="A0AA49Q8A1"/>
<dbReference type="Gene3D" id="3.40.50.300">
    <property type="entry name" value="P-loop containing nucleotide triphosphate hydrolases"/>
    <property type="match status" value="2"/>
</dbReference>
<dbReference type="Pfam" id="PF00308">
    <property type="entry name" value="Bac_DnaA"/>
    <property type="match status" value="2"/>
</dbReference>
<sequence length="631" mass="67984">MRLDPRFTFDRLVVGAANRLAAAAARAVAEAPGTTYNPLFIYGGSGLGKTHLLTATAHLLQQLQPRAEVLALTLDEFSEQYHAAVSAGETSAFGHRLAHVDLLLLDDLQFVTGRREMQAELLRLFTVMQDGNRQIVCACDRPPSEIADVDERLISRLAGGLVVDVGLPEFEARVAILRAAIAERELAVPDAAITRLAERGISSVRELQGLLNQWIAQEAMGGKRMPTPMPGNVDALRPSGEFLSFLSDVAAVVQEQVETWQVRLRETIAYWKGEGYRTAVLERALTLPTEPDVQGLIAVYVQAVDHLRSLEREATAVDGALGGHELFRDPERLAEAEEFVEKALAGEMPPGGPNPAFTREGFDVGAANQLAVHAADAVIATPGTRYNPLLITGPSGVGKTHLVHAIGNAIAARSEGRVAVACVHAQALVDELIAAIQQGTVERWRSRYRAAGALVIDDIQFLAGKERTQDEFFFVFNALIEEGKQIILSSDRAPGEIPDLAARLRSRFEGGLIAEIQPPDRPLREKLAARFLAGLGRAAPPDLLDVICDPTVRSVRELIGVVNRLAAAADALGQPLDAVLARQELGLGAAASATIAPPAAAASAGDRTFLDRERVVWEWADLSGRVIEELR</sequence>
<dbReference type="GO" id="GO:0005886">
    <property type="term" value="C:plasma membrane"/>
    <property type="evidence" value="ECO:0007669"/>
    <property type="project" value="TreeGrafter"/>
</dbReference>
<accession>A0AA49JU05</accession>
<dbReference type="EMBL" id="CP130612">
    <property type="protein sequence ID" value="WKW11986.1"/>
    <property type="molecule type" value="Genomic_DNA"/>
</dbReference>
<dbReference type="GO" id="GO:0005524">
    <property type="term" value="F:ATP binding"/>
    <property type="evidence" value="ECO:0007669"/>
    <property type="project" value="UniProtKB-KW"/>
</dbReference>
<keyword evidence="1" id="KW-0235">DNA replication</keyword>